<dbReference type="InterPro" id="IPR025945">
    <property type="entry name" value="DHHW"/>
</dbReference>
<organism evidence="2 3">
    <name type="scientific">Intestinibacter bartlettii</name>
    <dbReference type="NCBI Taxonomy" id="261299"/>
    <lineage>
        <taxon>Bacteria</taxon>
        <taxon>Bacillati</taxon>
        <taxon>Bacillota</taxon>
        <taxon>Clostridia</taxon>
        <taxon>Peptostreptococcales</taxon>
        <taxon>Peptostreptococcaceae</taxon>
        <taxon>Intestinibacter</taxon>
    </lineage>
</organism>
<gene>
    <name evidence="2" type="ORF">KQI20_06560</name>
</gene>
<keyword evidence="3" id="KW-1185">Reference proteome</keyword>
<evidence type="ECO:0000256" key="1">
    <source>
        <dbReference type="SAM" id="Phobius"/>
    </source>
</evidence>
<keyword evidence="1" id="KW-1133">Transmembrane helix</keyword>
<protein>
    <recommendedName>
        <fullName evidence="4">DHHW protein</fullName>
    </recommendedName>
</protein>
<comment type="caution">
    <text evidence="2">The sequence shown here is derived from an EMBL/GenBank/DDBJ whole genome shotgun (WGS) entry which is preliminary data.</text>
</comment>
<reference evidence="2 3" key="1">
    <citation type="submission" date="2021-06" db="EMBL/GenBank/DDBJ databases">
        <authorList>
            <person name="Sun Q."/>
            <person name="Li D."/>
        </authorList>
    </citation>
    <scope>NUCLEOTIDE SEQUENCE [LARGE SCALE GENOMIC DNA]</scope>
    <source>
        <strain evidence="2 3">N19</strain>
    </source>
</reference>
<proteinExistence type="predicted"/>
<keyword evidence="1" id="KW-0472">Membrane</keyword>
<feature type="transmembrane region" description="Helical" evidence="1">
    <location>
        <begin position="25"/>
        <end position="44"/>
    </location>
</feature>
<evidence type="ECO:0000313" key="2">
    <source>
        <dbReference type="EMBL" id="MBU5336096.1"/>
    </source>
</evidence>
<evidence type="ECO:0000313" key="3">
    <source>
        <dbReference type="Proteomes" id="UP001196301"/>
    </source>
</evidence>
<sequence>MNNTVKKYDNLKNKNATRKPKLSDYLNIGICTLIMMFFFVSMFFTTNGGVSQQEKRKLASFPKLSEMTSDDLLSGTYFSKIDEFYKDNFVHRDQFLALSDKIDGLKGVESEIKMTVVSNNATNNSATAKDDDSDSDKDMYKNVEQIGTLLSIDNIVCEAYGFNEPTINDYAETIKKFGDTLKGANVYNILVPTHVEFALPSKYQNLSAKEKPAIDLVNSKIGSNVTPVDAYSILKKHKTEYIYFKSDHHWTQLGAYYAYTKYCEAADLKPFKLKDYPLKKVEGFLGTYYSASKDQKLADDPDVVEYRPVGADLTATIYEDSALTKSFEASPYSDYSTGSNAYGTFLHGDNPLTIIKNPDVDSSKKVVVIKESYGNAFAPLLTQNYGEVYVIDPRYFNGNLNDFIKEHEIKDVIFINNMVAVGSQSRVDELKRLLN</sequence>
<keyword evidence="1" id="KW-0812">Transmembrane</keyword>
<name>A0ABS6DW66_9FIRM</name>
<dbReference type="Pfam" id="PF14286">
    <property type="entry name" value="DHHW"/>
    <property type="match status" value="2"/>
</dbReference>
<accession>A0ABS6DW66</accession>
<evidence type="ECO:0008006" key="4">
    <source>
        <dbReference type="Google" id="ProtNLM"/>
    </source>
</evidence>
<dbReference type="RefSeq" id="WP_216569224.1">
    <property type="nucleotide sequence ID" value="NZ_JAHLOQ010000014.1"/>
</dbReference>
<dbReference type="Proteomes" id="UP001196301">
    <property type="component" value="Unassembled WGS sequence"/>
</dbReference>
<dbReference type="EMBL" id="JAHLOQ010000014">
    <property type="protein sequence ID" value="MBU5336096.1"/>
    <property type="molecule type" value="Genomic_DNA"/>
</dbReference>